<feature type="region of interest" description="Disordered" evidence="1">
    <location>
        <begin position="259"/>
        <end position="280"/>
    </location>
</feature>
<name>A0ABR2YDX9_9CHLO</name>
<dbReference type="InterPro" id="IPR022552">
    <property type="entry name" value="UPF_Ycf55"/>
</dbReference>
<organism evidence="2 3">
    <name type="scientific">Coccomyxa subellipsoidea</name>
    <dbReference type="NCBI Taxonomy" id="248742"/>
    <lineage>
        <taxon>Eukaryota</taxon>
        <taxon>Viridiplantae</taxon>
        <taxon>Chlorophyta</taxon>
        <taxon>core chlorophytes</taxon>
        <taxon>Trebouxiophyceae</taxon>
        <taxon>Trebouxiophyceae incertae sedis</taxon>
        <taxon>Coccomyxaceae</taxon>
        <taxon>Coccomyxa</taxon>
    </lineage>
</organism>
<evidence type="ECO:0000313" key="2">
    <source>
        <dbReference type="EMBL" id="KAK9903437.1"/>
    </source>
</evidence>
<feature type="compositionally biased region" description="Basic and acidic residues" evidence="1">
    <location>
        <begin position="314"/>
        <end position="325"/>
    </location>
</feature>
<dbReference type="PANTHER" id="PTHR36807">
    <property type="entry name" value="PHOSPHOGLYCOLATE PHOSPHATASE"/>
    <property type="match status" value="1"/>
</dbReference>
<feature type="compositionally biased region" description="Polar residues" evidence="1">
    <location>
        <begin position="110"/>
        <end position="123"/>
    </location>
</feature>
<dbReference type="EMBL" id="JALJOT010000014">
    <property type="protein sequence ID" value="KAK9903437.1"/>
    <property type="molecule type" value="Genomic_DNA"/>
</dbReference>
<feature type="compositionally biased region" description="Low complexity" evidence="1">
    <location>
        <begin position="326"/>
        <end position="338"/>
    </location>
</feature>
<protein>
    <submittedName>
        <fullName evidence="2">Uncharacterized protein</fullName>
    </submittedName>
</protein>
<keyword evidence="3" id="KW-1185">Reference proteome</keyword>
<reference evidence="2 3" key="1">
    <citation type="journal article" date="2024" name="Nat. Commun.">
        <title>Phylogenomics reveals the evolutionary origins of lichenization in chlorophyte algae.</title>
        <authorList>
            <person name="Puginier C."/>
            <person name="Libourel C."/>
            <person name="Otte J."/>
            <person name="Skaloud P."/>
            <person name="Haon M."/>
            <person name="Grisel S."/>
            <person name="Petersen M."/>
            <person name="Berrin J.G."/>
            <person name="Delaux P.M."/>
            <person name="Dal Grande F."/>
            <person name="Keller J."/>
        </authorList>
    </citation>
    <scope>NUCLEOTIDE SEQUENCE [LARGE SCALE GENOMIC DNA]</scope>
    <source>
        <strain evidence="2 3">SAG 216-7</strain>
    </source>
</reference>
<dbReference type="Proteomes" id="UP001491310">
    <property type="component" value="Unassembled WGS sequence"/>
</dbReference>
<comment type="caution">
    <text evidence="2">The sequence shown here is derived from an EMBL/GenBank/DDBJ whole genome shotgun (WGS) entry which is preliminary data.</text>
</comment>
<sequence>MGVAASRAGGISHRCFPRTQKIRLEERLGRMPLLIKHRQRYARQPILTAGLPAATWLSEPAASTTSLMLLSAVLGFSIRALLQPVSLKEQSTPAPEELWSAAWSGFETPSALSTDSNRSGTQSLRDRLLGRGMSSTSSPTRRRQELKQTGNTQQTDASLQRPRLSLQGIAPAARLELLSCSLAALEKQIIALPDSVSRASELEWSAVMSALLESSSALAAQGWLGYAPQGLNRSSLPFTKGALRMEEFSAVEALSGGRQTEKSIRRVENDDSRSAAELQSDEKAAVHAAVVSYLRFPPQAASADVAHSSQERPFGNERELADSRRSNGSTSTSTASIGSRREQAMALLSGRGAQGSGDLASSPEVERGESTSQAVTPLLLRRGAAIIQDMAMIIAEAVAESYLADAGLVRGGEVGRAGLRVGSWPLHLHRRILSTRSLERFRNQVALQQWLDRNFTSVTAMYEDRHELWGFDHQGRLFRRMLPARRAQEVERLKGLRYAHSLALEAMDVAAPLFQRLLGRLGDAVSWLLVRLIGRSLGLIYRGVRESLVPRGRNPGGDKSPSPQLDGL</sequence>
<gene>
    <name evidence="2" type="ORF">WJX75_005630</name>
</gene>
<feature type="region of interest" description="Disordered" evidence="1">
    <location>
        <begin position="109"/>
        <end position="162"/>
    </location>
</feature>
<dbReference type="PANTHER" id="PTHR36807:SF2">
    <property type="entry name" value="PHOSPHOGLYCOLATE PHOSPHATASE"/>
    <property type="match status" value="1"/>
</dbReference>
<feature type="compositionally biased region" description="Polar residues" evidence="1">
    <location>
        <begin position="147"/>
        <end position="158"/>
    </location>
</feature>
<evidence type="ECO:0000313" key="3">
    <source>
        <dbReference type="Proteomes" id="UP001491310"/>
    </source>
</evidence>
<evidence type="ECO:0000256" key="1">
    <source>
        <dbReference type="SAM" id="MobiDB-lite"/>
    </source>
</evidence>
<accession>A0ABR2YDX9</accession>
<feature type="region of interest" description="Disordered" evidence="1">
    <location>
        <begin position="302"/>
        <end position="339"/>
    </location>
</feature>
<proteinExistence type="predicted"/>
<dbReference type="Pfam" id="PF12452">
    <property type="entry name" value="DUF3685"/>
    <property type="match status" value="1"/>
</dbReference>
<feature type="region of interest" description="Disordered" evidence="1">
    <location>
        <begin position="351"/>
        <end position="373"/>
    </location>
</feature>